<dbReference type="EMBL" id="VNHS01000003">
    <property type="protein sequence ID" value="TYP76549.1"/>
    <property type="molecule type" value="Genomic_DNA"/>
</dbReference>
<dbReference type="AlphaFoldDB" id="A0A5S5CBK5"/>
<organism evidence="1 2">
    <name type="scientific">Paenibacillus methanolicus</name>
    <dbReference type="NCBI Taxonomy" id="582686"/>
    <lineage>
        <taxon>Bacteria</taxon>
        <taxon>Bacillati</taxon>
        <taxon>Bacillota</taxon>
        <taxon>Bacilli</taxon>
        <taxon>Bacillales</taxon>
        <taxon>Paenibacillaceae</taxon>
        <taxon>Paenibacillus</taxon>
    </lineage>
</organism>
<evidence type="ECO:0008006" key="3">
    <source>
        <dbReference type="Google" id="ProtNLM"/>
    </source>
</evidence>
<sequence>MCFTYFTTDDQVRLAYSVQGEGRPVVFVSGYSAAGEL</sequence>
<name>A0A5S5CBK5_9BACL</name>
<evidence type="ECO:0000313" key="1">
    <source>
        <dbReference type="EMBL" id="TYP76549.1"/>
    </source>
</evidence>
<proteinExistence type="predicted"/>
<reference evidence="1 2" key="1">
    <citation type="submission" date="2019-07" db="EMBL/GenBank/DDBJ databases">
        <title>Genomic Encyclopedia of Type Strains, Phase III (KMG-III): the genomes of soil and plant-associated and newly described type strains.</title>
        <authorList>
            <person name="Whitman W."/>
        </authorList>
    </citation>
    <scope>NUCLEOTIDE SEQUENCE [LARGE SCALE GENOMIC DNA]</scope>
    <source>
        <strain evidence="1 2">BL24</strain>
    </source>
</reference>
<keyword evidence="2" id="KW-1185">Reference proteome</keyword>
<protein>
    <recommendedName>
        <fullName evidence="3">Alpha/beta hydrolase</fullName>
    </recommendedName>
</protein>
<dbReference type="Proteomes" id="UP000323257">
    <property type="component" value="Unassembled WGS sequence"/>
</dbReference>
<comment type="caution">
    <text evidence="1">The sequence shown here is derived from an EMBL/GenBank/DDBJ whole genome shotgun (WGS) entry which is preliminary data.</text>
</comment>
<gene>
    <name evidence="1" type="ORF">BCM02_103211</name>
</gene>
<evidence type="ECO:0000313" key="2">
    <source>
        <dbReference type="Proteomes" id="UP000323257"/>
    </source>
</evidence>
<accession>A0A5S5CBK5</accession>